<feature type="domain" description="Rhodanese" evidence="1">
    <location>
        <begin position="127"/>
        <end position="188"/>
    </location>
</feature>
<evidence type="ECO:0000313" key="2">
    <source>
        <dbReference type="EMBL" id="MFC3206590.1"/>
    </source>
</evidence>
<protein>
    <submittedName>
        <fullName evidence="2">PQQ-dependent catabolism-associated CXXCW motif protein</fullName>
    </submittedName>
</protein>
<dbReference type="EMBL" id="JBHRTK010000012">
    <property type="protein sequence ID" value="MFC3206590.1"/>
    <property type="molecule type" value="Genomic_DNA"/>
</dbReference>
<comment type="caution">
    <text evidence="2">The sequence shown here is derived from an EMBL/GenBank/DDBJ whole genome shotgun (WGS) entry which is preliminary data.</text>
</comment>
<dbReference type="PROSITE" id="PS50206">
    <property type="entry name" value="RHODANESE_3"/>
    <property type="match status" value="1"/>
</dbReference>
<dbReference type="Gene3D" id="3.40.250.10">
    <property type="entry name" value="Rhodanese-like domain"/>
    <property type="match status" value="1"/>
</dbReference>
<dbReference type="Pfam" id="PF00581">
    <property type="entry name" value="Rhodanese"/>
    <property type="match status" value="1"/>
</dbReference>
<dbReference type="NCBIfam" id="TIGR03865">
    <property type="entry name" value="PQQ_CXXCW"/>
    <property type="match status" value="1"/>
</dbReference>
<dbReference type="InterPro" id="IPR036873">
    <property type="entry name" value="Rhodanese-like_dom_sf"/>
</dbReference>
<dbReference type="RefSeq" id="WP_378220403.1">
    <property type="nucleotide sequence ID" value="NZ_JBHRTK010000012.1"/>
</dbReference>
<proteinExistence type="predicted"/>
<dbReference type="InterPro" id="IPR001763">
    <property type="entry name" value="Rhodanese-like_dom"/>
</dbReference>
<gene>
    <name evidence="2" type="ORF">ACFOHJ_10245</name>
</gene>
<dbReference type="InterPro" id="IPR022376">
    <property type="entry name" value="PQQ_CXXCW"/>
</dbReference>
<sequence length="196" mass="21130">MKTGAAALLLSAGLLAGGLPAVGIAGLSPTPAWAAPVEEPSGYRMDNYRGPVPPTLQGARVVTTAELEALWRSGEAVLLDVMPQQQKPADLPAGTVWRDPTRKDIPGSLWLANVGYGALTPEATAYFRQSLEKISQGAKDKPLVFYCMTDCWMSWNAAKRAIEWGYGAVLWYPPGADGWEKAKLPLAENRPYGMEN</sequence>
<evidence type="ECO:0000313" key="3">
    <source>
        <dbReference type="Proteomes" id="UP001595583"/>
    </source>
</evidence>
<dbReference type="CDD" id="cd00158">
    <property type="entry name" value="RHOD"/>
    <property type="match status" value="1"/>
</dbReference>
<dbReference type="Proteomes" id="UP001595583">
    <property type="component" value="Unassembled WGS sequence"/>
</dbReference>
<evidence type="ECO:0000259" key="1">
    <source>
        <dbReference type="PROSITE" id="PS50206"/>
    </source>
</evidence>
<name>A0ABV7KAM2_9HYPH</name>
<accession>A0ABV7KAM2</accession>
<keyword evidence="3" id="KW-1185">Reference proteome</keyword>
<organism evidence="2 3">
    <name type="scientific">Aquamicrobium soli</name>
    <dbReference type="NCBI Taxonomy" id="1811518"/>
    <lineage>
        <taxon>Bacteria</taxon>
        <taxon>Pseudomonadati</taxon>
        <taxon>Pseudomonadota</taxon>
        <taxon>Alphaproteobacteria</taxon>
        <taxon>Hyphomicrobiales</taxon>
        <taxon>Phyllobacteriaceae</taxon>
        <taxon>Aquamicrobium</taxon>
    </lineage>
</organism>
<dbReference type="SUPFAM" id="SSF52821">
    <property type="entry name" value="Rhodanese/Cell cycle control phosphatase"/>
    <property type="match status" value="1"/>
</dbReference>
<reference evidence="3" key="1">
    <citation type="journal article" date="2019" name="Int. J. Syst. Evol. Microbiol.">
        <title>The Global Catalogue of Microorganisms (GCM) 10K type strain sequencing project: providing services to taxonomists for standard genome sequencing and annotation.</title>
        <authorList>
            <consortium name="The Broad Institute Genomics Platform"/>
            <consortium name="The Broad Institute Genome Sequencing Center for Infectious Disease"/>
            <person name="Wu L."/>
            <person name="Ma J."/>
        </authorList>
    </citation>
    <scope>NUCLEOTIDE SEQUENCE [LARGE SCALE GENOMIC DNA]</scope>
    <source>
        <strain evidence="3">KCTC 52165</strain>
    </source>
</reference>